<protein>
    <recommendedName>
        <fullName evidence="9">Alpha-D-phosphohexomutase C-terminal domain-containing protein</fullName>
    </recommendedName>
</protein>
<name>X0SNW6_9ZZZZ</name>
<evidence type="ECO:0000256" key="2">
    <source>
        <dbReference type="ARBA" id="ARBA00022553"/>
    </source>
</evidence>
<dbReference type="Pfam" id="PF02880">
    <property type="entry name" value="PGM_PMM_III"/>
    <property type="match status" value="1"/>
</dbReference>
<dbReference type="SUPFAM" id="SSF55957">
    <property type="entry name" value="Phosphoglucomutase, C-terminal domain"/>
    <property type="match status" value="1"/>
</dbReference>
<dbReference type="PANTHER" id="PTHR43771:SF2">
    <property type="entry name" value="PHOSPHOMANNOMUTASE_PHOSPHOGLUCOMUTASE"/>
    <property type="match status" value="1"/>
</dbReference>
<sequence>GGKPVMSRTGHSIIESNMHKEKALLAGEMSGHIYFGDEYFAFDDAIYAAARLLRILSNSPRGLSEMLASAPKYFSTPEMRMDCSDEKKFEIVEKLKEFFKKDHETIDVDGVRVLFSHGWALMRASNTQPKLIVRMEAKSKEELEKIKETVFAKLKEFPEIKFE</sequence>
<dbReference type="InterPro" id="IPR005843">
    <property type="entry name" value="A-D-PHexomutase_C"/>
</dbReference>
<evidence type="ECO:0000259" key="7">
    <source>
        <dbReference type="Pfam" id="PF02880"/>
    </source>
</evidence>
<dbReference type="InterPro" id="IPR016055">
    <property type="entry name" value="A-D-PHexomutase_a/b/a-I/II/III"/>
</dbReference>
<comment type="caution">
    <text evidence="8">The sequence shown here is derived from an EMBL/GenBank/DDBJ whole genome shotgun (WGS) entry which is preliminary data.</text>
</comment>
<keyword evidence="2" id="KW-0597">Phosphoprotein</keyword>
<proteinExistence type="predicted"/>
<dbReference type="GO" id="GO:0046872">
    <property type="term" value="F:metal ion binding"/>
    <property type="evidence" value="ECO:0007669"/>
    <property type="project" value="UniProtKB-KW"/>
</dbReference>
<feature type="non-terminal residue" evidence="8">
    <location>
        <position position="1"/>
    </location>
</feature>
<evidence type="ECO:0000259" key="6">
    <source>
        <dbReference type="Pfam" id="PF00408"/>
    </source>
</evidence>
<evidence type="ECO:0000313" key="8">
    <source>
        <dbReference type="EMBL" id="GAF77542.1"/>
    </source>
</evidence>
<accession>X0SNW6</accession>
<dbReference type="InterPro" id="IPR036900">
    <property type="entry name" value="A-D-PHexomutase_C_sf"/>
</dbReference>
<dbReference type="GO" id="GO:0005975">
    <property type="term" value="P:carbohydrate metabolic process"/>
    <property type="evidence" value="ECO:0007669"/>
    <property type="project" value="InterPro"/>
</dbReference>
<evidence type="ECO:0000256" key="4">
    <source>
        <dbReference type="ARBA" id="ARBA00022842"/>
    </source>
</evidence>
<dbReference type="Gene3D" id="3.40.120.10">
    <property type="entry name" value="Alpha-D-Glucose-1,6-Bisphosphate, subunit A, domain 3"/>
    <property type="match status" value="1"/>
</dbReference>
<dbReference type="InterPro" id="IPR005846">
    <property type="entry name" value="A-D-PHexomutase_a/b/a-III"/>
</dbReference>
<reference evidence="8" key="1">
    <citation type="journal article" date="2014" name="Front. Microbiol.">
        <title>High frequency of phylogenetically diverse reductive dehalogenase-homologous genes in deep subseafloor sedimentary metagenomes.</title>
        <authorList>
            <person name="Kawai M."/>
            <person name="Futagami T."/>
            <person name="Toyoda A."/>
            <person name="Takaki Y."/>
            <person name="Nishi S."/>
            <person name="Hori S."/>
            <person name="Arai W."/>
            <person name="Tsubouchi T."/>
            <person name="Morono Y."/>
            <person name="Uchiyama I."/>
            <person name="Ito T."/>
            <person name="Fujiyama A."/>
            <person name="Inagaki F."/>
            <person name="Takami H."/>
        </authorList>
    </citation>
    <scope>NUCLEOTIDE SEQUENCE</scope>
    <source>
        <strain evidence="8">Expedition CK06-06</strain>
    </source>
</reference>
<dbReference type="Gene3D" id="3.30.310.50">
    <property type="entry name" value="Alpha-D-phosphohexomutase, C-terminal domain"/>
    <property type="match status" value="1"/>
</dbReference>
<dbReference type="AlphaFoldDB" id="X0SNW6"/>
<dbReference type="Pfam" id="PF00408">
    <property type="entry name" value="PGM_PMM_IV"/>
    <property type="match status" value="1"/>
</dbReference>
<evidence type="ECO:0000256" key="5">
    <source>
        <dbReference type="ARBA" id="ARBA00023235"/>
    </source>
</evidence>
<keyword evidence="4" id="KW-0460">Magnesium</keyword>
<evidence type="ECO:0000256" key="3">
    <source>
        <dbReference type="ARBA" id="ARBA00022723"/>
    </source>
</evidence>
<dbReference type="GO" id="GO:0016868">
    <property type="term" value="F:intramolecular phosphotransferase activity"/>
    <property type="evidence" value="ECO:0007669"/>
    <property type="project" value="InterPro"/>
</dbReference>
<keyword evidence="5" id="KW-0413">Isomerase</keyword>
<dbReference type="PANTHER" id="PTHR43771">
    <property type="entry name" value="PHOSPHOMANNOMUTASE"/>
    <property type="match status" value="1"/>
</dbReference>
<dbReference type="SUPFAM" id="SSF53738">
    <property type="entry name" value="Phosphoglucomutase, first 3 domains"/>
    <property type="match status" value="1"/>
</dbReference>
<dbReference type="EMBL" id="BARS01004395">
    <property type="protein sequence ID" value="GAF77542.1"/>
    <property type="molecule type" value="Genomic_DNA"/>
</dbReference>
<comment type="cofactor">
    <cofactor evidence="1">
        <name>Mg(2+)</name>
        <dbReference type="ChEBI" id="CHEBI:18420"/>
    </cofactor>
</comment>
<evidence type="ECO:0008006" key="9">
    <source>
        <dbReference type="Google" id="ProtNLM"/>
    </source>
</evidence>
<feature type="domain" description="Alpha-D-phosphohexomutase C-terminal" evidence="6">
    <location>
        <begin position="78"/>
        <end position="152"/>
    </location>
</feature>
<organism evidence="8">
    <name type="scientific">marine sediment metagenome</name>
    <dbReference type="NCBI Taxonomy" id="412755"/>
    <lineage>
        <taxon>unclassified sequences</taxon>
        <taxon>metagenomes</taxon>
        <taxon>ecological metagenomes</taxon>
    </lineage>
</organism>
<keyword evidence="3" id="KW-0479">Metal-binding</keyword>
<evidence type="ECO:0000256" key="1">
    <source>
        <dbReference type="ARBA" id="ARBA00001946"/>
    </source>
</evidence>
<gene>
    <name evidence="8" type="ORF">S01H1_08584</name>
</gene>
<feature type="domain" description="Alpha-D-phosphohexomutase alpha/beta/alpha" evidence="7">
    <location>
        <begin position="1"/>
        <end position="72"/>
    </location>
</feature>